<keyword evidence="3" id="KW-1185">Reference proteome</keyword>
<sequence>MTKKRLRPFGDVTRPRQATRRHTEWVLTSSSFTGPPVKCGGPNGGQSRARRPVHGPAEFYGLQPWIFLSLTVVQVGLSDLFGESRYDS</sequence>
<accession>M1DB31</accession>
<proteinExistence type="predicted"/>
<reference evidence="2" key="2">
    <citation type="submission" date="2015-06" db="UniProtKB">
        <authorList>
            <consortium name="EnsemblPlants"/>
        </authorList>
    </citation>
    <scope>IDENTIFICATION</scope>
    <source>
        <strain evidence="2">DM1-3 516 R44</strain>
    </source>
</reference>
<evidence type="ECO:0000256" key="1">
    <source>
        <dbReference type="SAM" id="MobiDB-lite"/>
    </source>
</evidence>
<feature type="region of interest" description="Disordered" evidence="1">
    <location>
        <begin position="1"/>
        <end position="23"/>
    </location>
</feature>
<dbReference type="EnsemblPlants" id="PGSC0003DMT400086146">
    <property type="protein sequence ID" value="PGSC0003DMT400086146"/>
    <property type="gene ID" value="PGSC0003DMG400035717"/>
</dbReference>
<dbReference type="HOGENOM" id="CLU_2473357_0_0_1"/>
<dbReference type="Gramene" id="PGSC0003DMT400086146">
    <property type="protein sequence ID" value="PGSC0003DMT400086146"/>
    <property type="gene ID" value="PGSC0003DMG400035717"/>
</dbReference>
<protein>
    <submittedName>
        <fullName evidence="2">Uncharacterized protein</fullName>
    </submittedName>
</protein>
<dbReference type="AlphaFoldDB" id="M1DB31"/>
<dbReference type="Proteomes" id="UP000011115">
    <property type="component" value="Unassembled WGS sequence"/>
</dbReference>
<reference evidence="3" key="1">
    <citation type="journal article" date="2011" name="Nature">
        <title>Genome sequence and analysis of the tuber crop potato.</title>
        <authorList>
            <consortium name="The Potato Genome Sequencing Consortium"/>
        </authorList>
    </citation>
    <scope>NUCLEOTIDE SEQUENCE [LARGE SCALE GENOMIC DNA]</scope>
    <source>
        <strain evidence="3">cv. DM1-3 516 R44</strain>
    </source>
</reference>
<feature type="region of interest" description="Disordered" evidence="1">
    <location>
        <begin position="33"/>
        <end position="52"/>
    </location>
</feature>
<organism evidence="2 3">
    <name type="scientific">Solanum tuberosum</name>
    <name type="common">Potato</name>
    <dbReference type="NCBI Taxonomy" id="4113"/>
    <lineage>
        <taxon>Eukaryota</taxon>
        <taxon>Viridiplantae</taxon>
        <taxon>Streptophyta</taxon>
        <taxon>Embryophyta</taxon>
        <taxon>Tracheophyta</taxon>
        <taxon>Spermatophyta</taxon>
        <taxon>Magnoliopsida</taxon>
        <taxon>eudicotyledons</taxon>
        <taxon>Gunneridae</taxon>
        <taxon>Pentapetalae</taxon>
        <taxon>asterids</taxon>
        <taxon>lamiids</taxon>
        <taxon>Solanales</taxon>
        <taxon>Solanaceae</taxon>
        <taxon>Solanoideae</taxon>
        <taxon>Solaneae</taxon>
        <taxon>Solanum</taxon>
    </lineage>
</organism>
<evidence type="ECO:0000313" key="3">
    <source>
        <dbReference type="Proteomes" id="UP000011115"/>
    </source>
</evidence>
<name>M1DB31_SOLTU</name>
<dbReference type="InParanoid" id="M1DB31"/>
<evidence type="ECO:0000313" key="2">
    <source>
        <dbReference type="EnsemblPlants" id="PGSC0003DMT400086146"/>
    </source>
</evidence>
<dbReference type="PaxDb" id="4113-PGSC0003DMT400086146"/>